<comment type="subcellular location">
    <subcellularLocation>
        <location evidence="1">Endomembrane system</location>
        <topology evidence="1">Multi-pass membrane protein</topology>
    </subcellularLocation>
</comment>
<evidence type="ECO:0000256" key="1">
    <source>
        <dbReference type="ARBA" id="ARBA00004127"/>
    </source>
</evidence>
<protein>
    <recommendedName>
        <fullName evidence="7">Major facilitator superfamily (MFS) profile domain-containing protein</fullName>
    </recommendedName>
</protein>
<feature type="transmembrane region" description="Helical" evidence="6">
    <location>
        <begin position="120"/>
        <end position="144"/>
    </location>
</feature>
<evidence type="ECO:0000256" key="4">
    <source>
        <dbReference type="ARBA" id="ARBA00022989"/>
    </source>
</evidence>
<keyword evidence="4 6" id="KW-1133">Transmembrane helix</keyword>
<feature type="non-terminal residue" evidence="8">
    <location>
        <position position="1"/>
    </location>
</feature>
<feature type="transmembrane region" description="Helical" evidence="6">
    <location>
        <begin position="217"/>
        <end position="236"/>
    </location>
</feature>
<keyword evidence="2" id="KW-0813">Transport</keyword>
<feature type="transmembrane region" description="Helical" evidence="6">
    <location>
        <begin position="150"/>
        <end position="172"/>
    </location>
</feature>
<feature type="transmembrane region" description="Helical" evidence="6">
    <location>
        <begin position="256"/>
        <end position="281"/>
    </location>
</feature>
<dbReference type="AlphaFoldDB" id="A0A9W7XNZ2"/>
<feature type="transmembrane region" description="Helical" evidence="6">
    <location>
        <begin position="87"/>
        <end position="108"/>
    </location>
</feature>
<feature type="transmembrane region" description="Helical" evidence="6">
    <location>
        <begin position="184"/>
        <end position="205"/>
    </location>
</feature>
<evidence type="ECO:0000256" key="3">
    <source>
        <dbReference type="ARBA" id="ARBA00022692"/>
    </source>
</evidence>
<gene>
    <name evidence="8" type="ORF">LPJ61_007034</name>
</gene>
<dbReference type="OrthoDB" id="2351791at2759"/>
<reference evidence="8" key="1">
    <citation type="submission" date="2022-07" db="EMBL/GenBank/DDBJ databases">
        <title>Phylogenomic reconstructions and comparative analyses of Kickxellomycotina fungi.</title>
        <authorList>
            <person name="Reynolds N.K."/>
            <person name="Stajich J.E."/>
            <person name="Barry K."/>
            <person name="Grigoriev I.V."/>
            <person name="Crous P."/>
            <person name="Smith M.E."/>
        </authorList>
    </citation>
    <scope>NUCLEOTIDE SEQUENCE</scope>
    <source>
        <strain evidence="8">BCRC 34381</strain>
    </source>
</reference>
<evidence type="ECO:0000313" key="9">
    <source>
        <dbReference type="Proteomes" id="UP001143981"/>
    </source>
</evidence>
<accession>A0A9W7XNZ2</accession>
<dbReference type="PANTHER" id="PTHR23501:SF191">
    <property type="entry name" value="VACUOLAR BASIC AMINO ACID TRANSPORTER 4"/>
    <property type="match status" value="1"/>
</dbReference>
<dbReference type="Pfam" id="PF07690">
    <property type="entry name" value="MFS_1"/>
    <property type="match status" value="1"/>
</dbReference>
<dbReference type="InterPro" id="IPR011701">
    <property type="entry name" value="MFS"/>
</dbReference>
<dbReference type="InterPro" id="IPR036259">
    <property type="entry name" value="MFS_trans_sf"/>
</dbReference>
<dbReference type="Proteomes" id="UP001143981">
    <property type="component" value="Unassembled WGS sequence"/>
</dbReference>
<dbReference type="PANTHER" id="PTHR23501">
    <property type="entry name" value="MAJOR FACILITATOR SUPERFAMILY"/>
    <property type="match status" value="1"/>
</dbReference>
<dbReference type="InterPro" id="IPR020846">
    <property type="entry name" value="MFS_dom"/>
</dbReference>
<feature type="transmembrane region" description="Helical" evidence="6">
    <location>
        <begin position="323"/>
        <end position="342"/>
    </location>
</feature>
<organism evidence="8 9">
    <name type="scientific">Coemansia biformis</name>
    <dbReference type="NCBI Taxonomy" id="1286918"/>
    <lineage>
        <taxon>Eukaryota</taxon>
        <taxon>Fungi</taxon>
        <taxon>Fungi incertae sedis</taxon>
        <taxon>Zoopagomycota</taxon>
        <taxon>Kickxellomycotina</taxon>
        <taxon>Kickxellomycetes</taxon>
        <taxon>Kickxellales</taxon>
        <taxon>Kickxellaceae</taxon>
        <taxon>Coemansia</taxon>
    </lineage>
</organism>
<dbReference type="PROSITE" id="PS50850">
    <property type="entry name" value="MFS"/>
    <property type="match status" value="1"/>
</dbReference>
<dbReference type="GO" id="GO:0005886">
    <property type="term" value="C:plasma membrane"/>
    <property type="evidence" value="ECO:0007669"/>
    <property type="project" value="TreeGrafter"/>
</dbReference>
<name>A0A9W7XNZ2_9FUNG</name>
<sequence>LDILMFIAALDSTIVATTYVPIGNKLDALDLAEWIITSYLITVTAFQPLYGSISDLVGRVEAIVFAIIVFLLGSILCAVSTTMPMLIAGRAVQGIGGAGLISLAMIVIADIMNERQRGKYVGIFAGTYGIGSAIAPLIGGAIVQNTKWPIIFWINIPFCVVALVMIVMLLRIPRPRGGLKEKLVRIDFGGALLSIVGIVLLLLGLSWGGREYEWSSLQVICMLVSGSVVLVLFVLYEWRVPVAPIVPLRLFRVQNVVCASVCSTIYGFAINGALMFIPQWAQVVRHATPVVSGAYLIPYCVGMIVASIAAGVLLNKFGRCREIIIAGAAAMLLGNGLLIDLSTNG</sequence>
<feature type="non-terminal residue" evidence="8">
    <location>
        <position position="345"/>
    </location>
</feature>
<keyword evidence="9" id="KW-1185">Reference proteome</keyword>
<evidence type="ECO:0000256" key="2">
    <source>
        <dbReference type="ARBA" id="ARBA00022448"/>
    </source>
</evidence>
<dbReference type="EMBL" id="JANBOI010004204">
    <property type="protein sequence ID" value="KAJ1717931.1"/>
    <property type="molecule type" value="Genomic_DNA"/>
</dbReference>
<evidence type="ECO:0000259" key="7">
    <source>
        <dbReference type="PROSITE" id="PS50850"/>
    </source>
</evidence>
<dbReference type="GO" id="GO:0012505">
    <property type="term" value="C:endomembrane system"/>
    <property type="evidence" value="ECO:0007669"/>
    <property type="project" value="UniProtKB-SubCell"/>
</dbReference>
<keyword evidence="5 6" id="KW-0472">Membrane</keyword>
<feature type="domain" description="Major facilitator superfamily (MFS) profile" evidence="7">
    <location>
        <begin position="1"/>
        <end position="345"/>
    </location>
</feature>
<comment type="caution">
    <text evidence="8">The sequence shown here is derived from an EMBL/GenBank/DDBJ whole genome shotgun (WGS) entry which is preliminary data.</text>
</comment>
<dbReference type="SUPFAM" id="SSF103473">
    <property type="entry name" value="MFS general substrate transporter"/>
    <property type="match status" value="1"/>
</dbReference>
<feature type="transmembrane region" description="Helical" evidence="6">
    <location>
        <begin position="62"/>
        <end position="81"/>
    </location>
</feature>
<evidence type="ECO:0000256" key="6">
    <source>
        <dbReference type="SAM" id="Phobius"/>
    </source>
</evidence>
<feature type="transmembrane region" description="Helical" evidence="6">
    <location>
        <begin position="31"/>
        <end position="50"/>
    </location>
</feature>
<evidence type="ECO:0000256" key="5">
    <source>
        <dbReference type="ARBA" id="ARBA00023136"/>
    </source>
</evidence>
<evidence type="ECO:0000313" key="8">
    <source>
        <dbReference type="EMBL" id="KAJ1717931.1"/>
    </source>
</evidence>
<keyword evidence="3 6" id="KW-0812">Transmembrane</keyword>
<dbReference type="GO" id="GO:0022857">
    <property type="term" value="F:transmembrane transporter activity"/>
    <property type="evidence" value="ECO:0007669"/>
    <property type="project" value="InterPro"/>
</dbReference>
<dbReference type="Gene3D" id="1.20.1250.20">
    <property type="entry name" value="MFS general substrate transporter like domains"/>
    <property type="match status" value="2"/>
</dbReference>
<proteinExistence type="predicted"/>
<feature type="transmembrane region" description="Helical" evidence="6">
    <location>
        <begin position="293"/>
        <end position="314"/>
    </location>
</feature>